<feature type="compositionally biased region" description="Basic and acidic residues" evidence="1">
    <location>
        <begin position="12"/>
        <end position="22"/>
    </location>
</feature>
<dbReference type="InterPro" id="IPR050123">
    <property type="entry name" value="Prok_molybdopt-oxidoreductase"/>
</dbReference>
<sequence length="151" mass="16755">MPSSARTGPKRSPKEATRRVVDPDFFDAHPASELRERTDYWLGQQGRITEPMVLLPGATHYTPISWRLTYSIIAHELRALDTPDQAVFYTSGRTSNEAAFVYQLMIRAFGTNNMPDCSNMCHESSGTALTETIGIGKGRCRSPTSRTPTSS</sequence>
<dbReference type="EMBL" id="BAFD01000023">
    <property type="protein sequence ID" value="GAB42692.1"/>
    <property type="molecule type" value="Genomic_DNA"/>
</dbReference>
<organism evidence="2 3">
    <name type="scientific">Gordonia terrae NBRC 100016</name>
    <dbReference type="NCBI Taxonomy" id="1089454"/>
    <lineage>
        <taxon>Bacteria</taxon>
        <taxon>Bacillati</taxon>
        <taxon>Actinomycetota</taxon>
        <taxon>Actinomycetes</taxon>
        <taxon>Mycobacteriales</taxon>
        <taxon>Gordoniaceae</taxon>
        <taxon>Gordonia</taxon>
    </lineage>
</organism>
<keyword evidence="3" id="KW-1185">Reference proteome</keyword>
<evidence type="ECO:0000313" key="2">
    <source>
        <dbReference type="EMBL" id="GAB42692.1"/>
    </source>
</evidence>
<comment type="caution">
    <text evidence="2">The sequence shown here is derived from an EMBL/GenBank/DDBJ whole genome shotgun (WGS) entry which is preliminary data.</text>
</comment>
<dbReference type="Gene3D" id="3.40.50.740">
    <property type="match status" value="1"/>
</dbReference>
<accession>A0ABQ0HA12</accession>
<gene>
    <name evidence="2" type="ORF">GOTRE_023_00240</name>
</gene>
<dbReference type="Proteomes" id="UP000004881">
    <property type="component" value="Unassembled WGS sequence"/>
</dbReference>
<evidence type="ECO:0000313" key="3">
    <source>
        <dbReference type="Proteomes" id="UP000004881"/>
    </source>
</evidence>
<protein>
    <recommendedName>
        <fullName evidence="4">Oxidoreductase</fullName>
    </recommendedName>
</protein>
<name>A0ABQ0HA12_9ACTN</name>
<proteinExistence type="predicted"/>
<dbReference type="PANTHER" id="PTHR43105">
    <property type="entry name" value="RESPIRATORY NITRATE REDUCTASE"/>
    <property type="match status" value="1"/>
</dbReference>
<dbReference type="Gene3D" id="3.40.228.10">
    <property type="entry name" value="Dimethylsulfoxide Reductase, domain 2"/>
    <property type="match status" value="1"/>
</dbReference>
<evidence type="ECO:0000256" key="1">
    <source>
        <dbReference type="SAM" id="MobiDB-lite"/>
    </source>
</evidence>
<feature type="region of interest" description="Disordered" evidence="1">
    <location>
        <begin position="1"/>
        <end position="22"/>
    </location>
</feature>
<evidence type="ECO:0008006" key="4">
    <source>
        <dbReference type="Google" id="ProtNLM"/>
    </source>
</evidence>
<dbReference type="SUPFAM" id="SSF53706">
    <property type="entry name" value="Formate dehydrogenase/DMSO reductase, domains 1-3"/>
    <property type="match status" value="1"/>
</dbReference>
<reference evidence="2 3" key="1">
    <citation type="submission" date="2012-02" db="EMBL/GenBank/DDBJ databases">
        <title>Whole genome shotgun sequence of Gordonia terrae NBRC 100016.</title>
        <authorList>
            <person name="Takarada H."/>
            <person name="Hosoyama A."/>
            <person name="Tsuchikane K."/>
            <person name="Katsumata H."/>
            <person name="Yamazaki S."/>
            <person name="Fujita N."/>
        </authorList>
    </citation>
    <scope>NUCLEOTIDE SEQUENCE [LARGE SCALE GENOMIC DNA]</scope>
    <source>
        <strain evidence="2 3">NBRC 100016</strain>
    </source>
</reference>
<dbReference type="PANTHER" id="PTHR43105:SF4">
    <property type="entry name" value="PROTEIN YDEP"/>
    <property type="match status" value="1"/>
</dbReference>